<reference evidence="2 3" key="1">
    <citation type="submission" date="2023-08" db="EMBL/GenBank/DDBJ databases">
        <title>A Necator americanus chromosomal reference genome.</title>
        <authorList>
            <person name="Ilik V."/>
            <person name="Petrzelkova K.J."/>
            <person name="Pardy F."/>
            <person name="Fuh T."/>
            <person name="Niatou-Singa F.S."/>
            <person name="Gouil Q."/>
            <person name="Baker L."/>
            <person name="Ritchie M.E."/>
            <person name="Jex A.R."/>
            <person name="Gazzola D."/>
            <person name="Li H."/>
            <person name="Toshio Fujiwara R."/>
            <person name="Zhan B."/>
            <person name="Aroian R.V."/>
            <person name="Pafco B."/>
            <person name="Schwarz E.M."/>
        </authorList>
    </citation>
    <scope>NUCLEOTIDE SEQUENCE [LARGE SCALE GENOMIC DNA]</scope>
    <source>
        <strain evidence="2 3">Aroian</strain>
        <tissue evidence="2">Whole animal</tissue>
    </source>
</reference>
<feature type="region of interest" description="Disordered" evidence="1">
    <location>
        <begin position="223"/>
        <end position="267"/>
    </location>
</feature>
<feature type="compositionally biased region" description="Polar residues" evidence="1">
    <location>
        <begin position="224"/>
        <end position="236"/>
    </location>
</feature>
<feature type="compositionally biased region" description="Basic and acidic residues" evidence="1">
    <location>
        <begin position="622"/>
        <end position="643"/>
    </location>
</feature>
<feature type="region of interest" description="Disordered" evidence="1">
    <location>
        <begin position="423"/>
        <end position="451"/>
    </location>
</feature>
<feature type="compositionally biased region" description="Basic and acidic residues" evidence="1">
    <location>
        <begin position="525"/>
        <end position="538"/>
    </location>
</feature>
<name>A0ABR1CSR1_NECAM</name>
<feature type="compositionally biased region" description="Polar residues" evidence="1">
    <location>
        <begin position="185"/>
        <end position="195"/>
    </location>
</feature>
<feature type="region of interest" description="Disordered" evidence="1">
    <location>
        <begin position="165"/>
        <end position="203"/>
    </location>
</feature>
<proteinExistence type="predicted"/>
<organism evidence="2 3">
    <name type="scientific">Necator americanus</name>
    <name type="common">Human hookworm</name>
    <dbReference type="NCBI Taxonomy" id="51031"/>
    <lineage>
        <taxon>Eukaryota</taxon>
        <taxon>Metazoa</taxon>
        <taxon>Ecdysozoa</taxon>
        <taxon>Nematoda</taxon>
        <taxon>Chromadorea</taxon>
        <taxon>Rhabditida</taxon>
        <taxon>Rhabditina</taxon>
        <taxon>Rhabditomorpha</taxon>
        <taxon>Strongyloidea</taxon>
        <taxon>Ancylostomatidae</taxon>
        <taxon>Bunostominae</taxon>
        <taxon>Necator</taxon>
    </lineage>
</organism>
<feature type="compositionally biased region" description="Polar residues" evidence="1">
    <location>
        <begin position="493"/>
        <end position="504"/>
    </location>
</feature>
<evidence type="ECO:0000313" key="3">
    <source>
        <dbReference type="Proteomes" id="UP001303046"/>
    </source>
</evidence>
<feature type="region of interest" description="Disordered" evidence="1">
    <location>
        <begin position="657"/>
        <end position="679"/>
    </location>
</feature>
<feature type="region of interest" description="Disordered" evidence="1">
    <location>
        <begin position="493"/>
        <end position="544"/>
    </location>
</feature>
<feature type="compositionally biased region" description="Basic and acidic residues" evidence="1">
    <location>
        <begin position="60"/>
        <end position="72"/>
    </location>
</feature>
<feature type="compositionally biased region" description="Polar residues" evidence="1">
    <location>
        <begin position="76"/>
        <end position="87"/>
    </location>
</feature>
<dbReference type="EMBL" id="JAVFWL010000003">
    <property type="protein sequence ID" value="KAK6741140.1"/>
    <property type="molecule type" value="Genomic_DNA"/>
</dbReference>
<feature type="compositionally biased region" description="Basic and acidic residues" evidence="1">
    <location>
        <begin position="99"/>
        <end position="109"/>
    </location>
</feature>
<sequence length="882" mass="101534">MSTSCWIKPESINTYSFKVPSSYGKRAYKDNLLSHPAQKSAKVASHEPPSLLDLTFPERSLPEKMSKKEFLRDSYGSRSTTQVSETWRTSEKPLPPKSVEPRYGKSEEERKMRFTRDSDIPNSKKGRNYDAVMNVVMGSINESPQQKERNSLIDGNTLNKLNKEDFSGYNGGSPNAEFLKRHSSDSFNTLSSPSSLGGKDPYKKELTLRSEIPTKEANRWESWRNLSTNQAKSSSKPVVRKDSPTVVTDSWRTSTPNAPKTESWRNTGKNTIESSMKTGMMEINRRPYDNNKSTGIPQLMSLSFDRPDSFGRKGINRWIEGEWLACSWLASPVRTAVNVLSYLMQARSWSRSNEVVMVTGTLGIDFCWFEDHSIEFFPRGPNDVRRPRDVPGVYSSSGTDEAYSRSRRDLEFERRSDFQNSSRIASDFSQNDERRGSSYLPRERGGPLYDGRNYAPTLSSLSYSVSADNRVPTRESDSRYKYLSEGWYNDYKTTASSSSTSLPQGISYGSRDYRDSRNGYNDQAPVRESERIRAEKSSHLAVGPSPTISKYGYLNASIARETRELQQRMAAIQRELDMLEKEKKKGSRSPEYQRDRNDARRERRVRREPHSSSHSSSTNPPPRRDAAEQARLERERENLRRRERELARREEELLRKERRLRERTPPRSVRPAMSQPRRGTLFKGRRFISHPRLPVRAKRVERILSNLEVRLPEKRRAVRTKDVPVKKESRPSLKRRIETKREHKEEQDVTRNKAAGNEEAKNLSQQAVAKMLDKAIGPEELDNYETPRQRALAQLLSHCDRKLLTGEVLKKFGIMENESEQTDKDSYKKRICVRTHNPTTFGSLDQFVPLRSFEEEVVVEPPNMENEEVFENLKTALGFSSS</sequence>
<protein>
    <submittedName>
        <fullName evidence="2">Uncharacterized protein</fullName>
    </submittedName>
</protein>
<comment type="caution">
    <text evidence="2">The sequence shown here is derived from an EMBL/GenBank/DDBJ whole genome shotgun (WGS) entry which is preliminary data.</text>
</comment>
<feature type="compositionally biased region" description="Basic and acidic residues" evidence="1">
    <location>
        <begin position="431"/>
        <end position="445"/>
    </location>
</feature>
<feature type="compositionally biased region" description="Polar residues" evidence="1">
    <location>
        <begin position="245"/>
        <end position="267"/>
    </location>
</feature>
<feature type="compositionally biased region" description="Basic and acidic residues" evidence="1">
    <location>
        <begin position="591"/>
        <end position="601"/>
    </location>
</feature>
<feature type="region of interest" description="Disordered" evidence="1">
    <location>
        <begin position="579"/>
        <end position="643"/>
    </location>
</feature>
<accession>A0ABR1CSR1</accession>
<feature type="region of interest" description="Disordered" evidence="1">
    <location>
        <begin position="37"/>
        <end position="109"/>
    </location>
</feature>
<feature type="compositionally biased region" description="Basic and acidic residues" evidence="1">
    <location>
        <begin position="720"/>
        <end position="761"/>
    </location>
</feature>
<keyword evidence="3" id="KW-1185">Reference proteome</keyword>
<dbReference type="Proteomes" id="UP001303046">
    <property type="component" value="Unassembled WGS sequence"/>
</dbReference>
<gene>
    <name evidence="2" type="primary">Necator_chrIII.g9929</name>
    <name evidence="2" type="ORF">RB195_009164</name>
</gene>
<evidence type="ECO:0000313" key="2">
    <source>
        <dbReference type="EMBL" id="KAK6741140.1"/>
    </source>
</evidence>
<evidence type="ECO:0000256" key="1">
    <source>
        <dbReference type="SAM" id="MobiDB-lite"/>
    </source>
</evidence>
<feature type="region of interest" description="Disordered" evidence="1">
    <location>
        <begin position="387"/>
        <end position="408"/>
    </location>
</feature>
<feature type="region of interest" description="Disordered" evidence="1">
    <location>
        <begin position="720"/>
        <end position="765"/>
    </location>
</feature>